<dbReference type="EMBL" id="UYYB01019028">
    <property type="protein sequence ID" value="VDM71153.1"/>
    <property type="molecule type" value="Genomic_DNA"/>
</dbReference>
<reference evidence="2 3" key="1">
    <citation type="submission" date="2018-11" db="EMBL/GenBank/DDBJ databases">
        <authorList>
            <consortium name="Pathogen Informatics"/>
        </authorList>
    </citation>
    <scope>NUCLEOTIDE SEQUENCE [LARGE SCALE GENOMIC DNA]</scope>
</reference>
<keyword evidence="3" id="KW-1185">Reference proteome</keyword>
<organism evidence="2 3">
    <name type="scientific">Strongylus vulgaris</name>
    <name type="common">Blood worm</name>
    <dbReference type="NCBI Taxonomy" id="40348"/>
    <lineage>
        <taxon>Eukaryota</taxon>
        <taxon>Metazoa</taxon>
        <taxon>Ecdysozoa</taxon>
        <taxon>Nematoda</taxon>
        <taxon>Chromadorea</taxon>
        <taxon>Rhabditida</taxon>
        <taxon>Rhabditina</taxon>
        <taxon>Rhabditomorpha</taxon>
        <taxon>Strongyloidea</taxon>
        <taxon>Strongylidae</taxon>
        <taxon>Strongylus</taxon>
    </lineage>
</organism>
<sequence>MTTIHHYLNPGDYRIRLIPKYPYPMDGDSQLLSIYVRSQTVKVKRRGWKESEWTSGQSDNGGTRARDAAKACC</sequence>
<dbReference type="AlphaFoldDB" id="A0A3P7ITG1"/>
<accession>A0A3P7ITG1</accession>
<feature type="compositionally biased region" description="Basic and acidic residues" evidence="1">
    <location>
        <begin position="64"/>
        <end position="73"/>
    </location>
</feature>
<gene>
    <name evidence="2" type="ORF">SVUK_LOCUS6151</name>
</gene>
<dbReference type="Proteomes" id="UP000270094">
    <property type="component" value="Unassembled WGS sequence"/>
</dbReference>
<proteinExistence type="predicted"/>
<name>A0A3P7ITG1_STRVU</name>
<evidence type="ECO:0000313" key="3">
    <source>
        <dbReference type="Proteomes" id="UP000270094"/>
    </source>
</evidence>
<protein>
    <submittedName>
        <fullName evidence="2">Uncharacterized protein</fullName>
    </submittedName>
</protein>
<evidence type="ECO:0000313" key="2">
    <source>
        <dbReference type="EMBL" id="VDM71153.1"/>
    </source>
</evidence>
<evidence type="ECO:0000256" key="1">
    <source>
        <dbReference type="SAM" id="MobiDB-lite"/>
    </source>
</evidence>
<feature type="region of interest" description="Disordered" evidence="1">
    <location>
        <begin position="47"/>
        <end position="73"/>
    </location>
</feature>